<evidence type="ECO:0000256" key="3">
    <source>
        <dbReference type="PROSITE-ProRule" id="PRU00339"/>
    </source>
</evidence>
<accession>A0ABU9DZU1</accession>
<dbReference type="Pfam" id="PF00756">
    <property type="entry name" value="Esterase"/>
    <property type="match status" value="1"/>
</dbReference>
<comment type="caution">
    <text evidence="5">The sequence shown here is derived from an EMBL/GenBank/DDBJ whole genome shotgun (WGS) entry which is preliminary data.</text>
</comment>
<feature type="chain" id="PRO_5046238134" evidence="4">
    <location>
        <begin position="20"/>
        <end position="397"/>
    </location>
</feature>
<comment type="similarity">
    <text evidence="1">Belongs to the esterase D family.</text>
</comment>
<evidence type="ECO:0000256" key="2">
    <source>
        <dbReference type="ARBA" id="ARBA00022801"/>
    </source>
</evidence>
<evidence type="ECO:0000256" key="4">
    <source>
        <dbReference type="SAM" id="SignalP"/>
    </source>
</evidence>
<name>A0ABU9DZU1_9FLAO</name>
<dbReference type="InterPro" id="IPR000801">
    <property type="entry name" value="Esterase-like"/>
</dbReference>
<keyword evidence="2 5" id="KW-0378">Hydrolase</keyword>
<keyword evidence="4" id="KW-0732">Signal</keyword>
<dbReference type="PANTHER" id="PTHR40841">
    <property type="entry name" value="SIDEROPHORE TRIACETYLFUSARININE C ESTERASE"/>
    <property type="match status" value="1"/>
</dbReference>
<proteinExistence type="inferred from homology"/>
<dbReference type="InterPro" id="IPR011990">
    <property type="entry name" value="TPR-like_helical_dom_sf"/>
</dbReference>
<reference evidence="5 6" key="1">
    <citation type="submission" date="2024-04" db="EMBL/GenBank/DDBJ databases">
        <title>draft genome sequnece of Flavobacterium buctense JCM 30750.</title>
        <authorList>
            <person name="Kim D.-U."/>
        </authorList>
    </citation>
    <scope>NUCLEOTIDE SEQUENCE [LARGE SCALE GENOMIC DNA]</scope>
    <source>
        <strain evidence="5 6">JCM 30750</strain>
    </source>
</reference>
<dbReference type="InterPro" id="IPR029058">
    <property type="entry name" value="AB_hydrolase_fold"/>
</dbReference>
<feature type="repeat" description="TPR" evidence="3">
    <location>
        <begin position="352"/>
        <end position="385"/>
    </location>
</feature>
<evidence type="ECO:0000256" key="1">
    <source>
        <dbReference type="ARBA" id="ARBA00005622"/>
    </source>
</evidence>
<dbReference type="PANTHER" id="PTHR40841:SF2">
    <property type="entry name" value="SIDEROPHORE-DEGRADING ESTERASE (EUROFUNG)"/>
    <property type="match status" value="1"/>
</dbReference>
<sequence length="397" mass="45326">MKSLHFFFIFIAFAFCSNAQTDAKIVIGTIDSIQSKILNEKRKFRIYVPAASSVTASGKQRYPIIYSIDGDENYFTMLTATVRFLSTIYDPVIPEHIVVNIMDTDRTRDCTPTHRAYDPNYATSGGSENFISFIEKELIPYIDAKYPTTTNRTITGGSLAGLISMQVFLHHNQLFNSYIPSDPSFWWDDDLTVKQAEKILANTKYKGTSLFIGIANNIPTGWDINTVEKDTSEASGHIRTILKMKKLLEKNKDNGLNFQSNYYNNETHASIGLMTAYDALRFIYKDYAITEKDITDTTVNLLDKLKTNYAYYSTEPAETKVNDVGYWALYLKQFKKVAELFNYNLDKHPKSYKVYVALGDYYAAIDDKPNAIINYKKSLAIEENADIRKRLEKVEGK</sequence>
<dbReference type="InterPro" id="IPR019734">
    <property type="entry name" value="TPR_rpt"/>
</dbReference>
<dbReference type="RefSeq" id="WP_187660386.1">
    <property type="nucleotide sequence ID" value="NZ_JACTAB010000004.1"/>
</dbReference>
<dbReference type="Proteomes" id="UP001491349">
    <property type="component" value="Unassembled WGS sequence"/>
</dbReference>
<protein>
    <submittedName>
        <fullName evidence="5">Alpha/beta hydrolase-fold protein</fullName>
    </submittedName>
</protein>
<dbReference type="InterPro" id="IPR052558">
    <property type="entry name" value="Siderophore_Hydrolase_D"/>
</dbReference>
<feature type="signal peptide" evidence="4">
    <location>
        <begin position="1"/>
        <end position="19"/>
    </location>
</feature>
<dbReference type="Gene3D" id="3.40.50.1820">
    <property type="entry name" value="alpha/beta hydrolase"/>
    <property type="match status" value="1"/>
</dbReference>
<organism evidence="5 6">
    <name type="scientific">Flavobacterium buctense</name>
    <dbReference type="NCBI Taxonomy" id="1648146"/>
    <lineage>
        <taxon>Bacteria</taxon>
        <taxon>Pseudomonadati</taxon>
        <taxon>Bacteroidota</taxon>
        <taxon>Flavobacteriia</taxon>
        <taxon>Flavobacteriales</taxon>
        <taxon>Flavobacteriaceae</taxon>
        <taxon>Flavobacterium</taxon>
    </lineage>
</organism>
<dbReference type="GO" id="GO:0016787">
    <property type="term" value="F:hydrolase activity"/>
    <property type="evidence" value="ECO:0007669"/>
    <property type="project" value="UniProtKB-KW"/>
</dbReference>
<dbReference type="EMBL" id="JBBPCB010000003">
    <property type="protein sequence ID" value="MEK8179909.1"/>
    <property type="molecule type" value="Genomic_DNA"/>
</dbReference>
<keyword evidence="6" id="KW-1185">Reference proteome</keyword>
<keyword evidence="3" id="KW-0802">TPR repeat</keyword>
<dbReference type="SUPFAM" id="SSF48452">
    <property type="entry name" value="TPR-like"/>
    <property type="match status" value="1"/>
</dbReference>
<dbReference type="SUPFAM" id="SSF53474">
    <property type="entry name" value="alpha/beta-Hydrolases"/>
    <property type="match status" value="1"/>
</dbReference>
<dbReference type="PROSITE" id="PS50005">
    <property type="entry name" value="TPR"/>
    <property type="match status" value="1"/>
</dbReference>
<evidence type="ECO:0000313" key="6">
    <source>
        <dbReference type="Proteomes" id="UP001491349"/>
    </source>
</evidence>
<gene>
    <name evidence="5" type="ORF">WMW71_06105</name>
</gene>
<evidence type="ECO:0000313" key="5">
    <source>
        <dbReference type="EMBL" id="MEK8179909.1"/>
    </source>
</evidence>